<name>A0A2Z7A6B4_9LAMI</name>
<protein>
    <submittedName>
        <fullName evidence="1">Uncharacterized protein</fullName>
    </submittedName>
</protein>
<dbReference type="AlphaFoldDB" id="A0A2Z7A6B4"/>
<accession>A0A2Z7A6B4</accession>
<gene>
    <name evidence="1" type="ORF">F511_20828</name>
</gene>
<keyword evidence="2" id="KW-1185">Reference proteome</keyword>
<proteinExistence type="predicted"/>
<evidence type="ECO:0000313" key="1">
    <source>
        <dbReference type="EMBL" id="KZV17029.1"/>
    </source>
</evidence>
<sequence>MVLLRKMTCSPPEIVINVRHKLLRPLKIAERTSSPSAVGVMKIESNFWEQEMWIEDHRRSFALKE</sequence>
<dbReference type="EMBL" id="KV018468">
    <property type="protein sequence ID" value="KZV17029.1"/>
    <property type="molecule type" value="Genomic_DNA"/>
</dbReference>
<dbReference type="Proteomes" id="UP000250235">
    <property type="component" value="Unassembled WGS sequence"/>
</dbReference>
<evidence type="ECO:0000313" key="2">
    <source>
        <dbReference type="Proteomes" id="UP000250235"/>
    </source>
</evidence>
<reference evidence="1 2" key="1">
    <citation type="journal article" date="2015" name="Proc. Natl. Acad. Sci. U.S.A.">
        <title>The resurrection genome of Boea hygrometrica: A blueprint for survival of dehydration.</title>
        <authorList>
            <person name="Xiao L."/>
            <person name="Yang G."/>
            <person name="Zhang L."/>
            <person name="Yang X."/>
            <person name="Zhao S."/>
            <person name="Ji Z."/>
            <person name="Zhou Q."/>
            <person name="Hu M."/>
            <person name="Wang Y."/>
            <person name="Chen M."/>
            <person name="Xu Y."/>
            <person name="Jin H."/>
            <person name="Xiao X."/>
            <person name="Hu G."/>
            <person name="Bao F."/>
            <person name="Hu Y."/>
            <person name="Wan P."/>
            <person name="Li L."/>
            <person name="Deng X."/>
            <person name="Kuang T."/>
            <person name="Xiang C."/>
            <person name="Zhu J.K."/>
            <person name="Oliver M.J."/>
            <person name="He Y."/>
        </authorList>
    </citation>
    <scope>NUCLEOTIDE SEQUENCE [LARGE SCALE GENOMIC DNA]</scope>
    <source>
        <strain evidence="2">cv. XS01</strain>
    </source>
</reference>
<organism evidence="1 2">
    <name type="scientific">Dorcoceras hygrometricum</name>
    <dbReference type="NCBI Taxonomy" id="472368"/>
    <lineage>
        <taxon>Eukaryota</taxon>
        <taxon>Viridiplantae</taxon>
        <taxon>Streptophyta</taxon>
        <taxon>Embryophyta</taxon>
        <taxon>Tracheophyta</taxon>
        <taxon>Spermatophyta</taxon>
        <taxon>Magnoliopsida</taxon>
        <taxon>eudicotyledons</taxon>
        <taxon>Gunneridae</taxon>
        <taxon>Pentapetalae</taxon>
        <taxon>asterids</taxon>
        <taxon>lamiids</taxon>
        <taxon>Lamiales</taxon>
        <taxon>Gesneriaceae</taxon>
        <taxon>Didymocarpoideae</taxon>
        <taxon>Trichosporeae</taxon>
        <taxon>Loxocarpinae</taxon>
        <taxon>Dorcoceras</taxon>
    </lineage>
</organism>